<keyword evidence="3" id="KW-1185">Reference proteome</keyword>
<sequence length="140" mass="14533">MLNFKKSLIIGASVLTLAPVASVTIAPTIAHAAVGDIVDEGTGRKVVSEYTLSADQVKQMADNMDTIKNGNGVKILEGILGLGGGKAGQITALAVELSKNAHTSDTIIEAGKKGKGVKVQVTDLPTHTSYSQSVRYTILE</sequence>
<feature type="signal peptide" evidence="1">
    <location>
        <begin position="1"/>
        <end position="32"/>
    </location>
</feature>
<proteinExistence type="predicted"/>
<protein>
    <recommendedName>
        <fullName evidence="4">DUF1002 domain-containing protein</fullName>
    </recommendedName>
</protein>
<evidence type="ECO:0000313" key="3">
    <source>
        <dbReference type="Proteomes" id="UP001146670"/>
    </source>
</evidence>
<dbReference type="AlphaFoldDB" id="A0A9X3FPS5"/>
<keyword evidence="1" id="KW-0732">Signal</keyword>
<feature type="chain" id="PRO_5040752353" description="DUF1002 domain-containing protein" evidence="1">
    <location>
        <begin position="33"/>
        <end position="140"/>
    </location>
</feature>
<reference evidence="2" key="1">
    <citation type="submission" date="2022-12" db="EMBL/GenBank/DDBJ databases">
        <title>Description and comparative metabolic analysis of Aerococcus sp. nov., isolated from the feces of a pig.</title>
        <authorList>
            <person name="Chang Y.-H."/>
        </authorList>
    </citation>
    <scope>NUCLEOTIDE SEQUENCE</scope>
    <source>
        <strain evidence="2">YH-aer222</strain>
    </source>
</reference>
<organism evidence="2 3">
    <name type="scientific">Aerococcus kribbianus</name>
    <dbReference type="NCBI Taxonomy" id="2999064"/>
    <lineage>
        <taxon>Bacteria</taxon>
        <taxon>Bacillati</taxon>
        <taxon>Bacillota</taxon>
        <taxon>Bacilli</taxon>
        <taxon>Lactobacillales</taxon>
        <taxon>Aerococcaceae</taxon>
        <taxon>Aerococcus</taxon>
    </lineage>
</organism>
<accession>A0A9X3FPS5</accession>
<evidence type="ECO:0000313" key="2">
    <source>
        <dbReference type="EMBL" id="MCZ0725619.1"/>
    </source>
</evidence>
<dbReference type="Proteomes" id="UP001146670">
    <property type="component" value="Unassembled WGS sequence"/>
</dbReference>
<evidence type="ECO:0000256" key="1">
    <source>
        <dbReference type="SAM" id="SignalP"/>
    </source>
</evidence>
<evidence type="ECO:0008006" key="4">
    <source>
        <dbReference type="Google" id="ProtNLM"/>
    </source>
</evidence>
<dbReference type="RefSeq" id="WP_268751934.1">
    <property type="nucleotide sequence ID" value="NZ_JAPRFQ010000001.1"/>
</dbReference>
<dbReference type="EMBL" id="JAPRFR010000001">
    <property type="protein sequence ID" value="MCZ0725619.1"/>
    <property type="molecule type" value="Genomic_DNA"/>
</dbReference>
<comment type="caution">
    <text evidence="2">The sequence shown here is derived from an EMBL/GenBank/DDBJ whole genome shotgun (WGS) entry which is preliminary data.</text>
</comment>
<name>A0A9X3FPS5_9LACT</name>
<gene>
    <name evidence="2" type="ORF">OW157_03425</name>
</gene>